<accession>D3B853</accession>
<dbReference type="InParanoid" id="D3B853"/>
<evidence type="ECO:0000256" key="1">
    <source>
        <dbReference type="SAM" id="MobiDB-lite"/>
    </source>
</evidence>
<proteinExistence type="predicted"/>
<dbReference type="EMBL" id="ADBJ01000020">
    <property type="protein sequence ID" value="EFA82221.1"/>
    <property type="molecule type" value="Genomic_DNA"/>
</dbReference>
<dbReference type="Proteomes" id="UP000001396">
    <property type="component" value="Unassembled WGS sequence"/>
</dbReference>
<feature type="chain" id="PRO_5003040886" evidence="2">
    <location>
        <begin position="24"/>
        <end position="256"/>
    </location>
</feature>
<evidence type="ECO:0000313" key="4">
    <source>
        <dbReference type="Proteomes" id="UP000001396"/>
    </source>
</evidence>
<comment type="caution">
    <text evidence="3">The sequence shown here is derived from an EMBL/GenBank/DDBJ whole genome shotgun (WGS) entry which is preliminary data.</text>
</comment>
<dbReference type="GeneID" id="31360131"/>
<sequence length="256" mass="26903">MTLNKLIFIVAIFSLYFISAVPAASYRNAITLSPPINTSLTGGNVTLTGNVTLVFAPNGLNNSTDYYYEITLYVNGASSTDRYAVEWHGRAPAGVNNPNPSLRVTRLVSPTIINGTLVSTTHVSIGTDTVANFGDPLQLDYSETNTTYVLLKVGLNYVLRAQLSFDSYLPDNTTNNSTTGSTTTGTTTTGATTTTGSTTSTTTGSTSNSTTASSTTAGSTSNSTTSSSEPSSAITQIKQYSTFLMVIIIFTLGLLL</sequence>
<organism evidence="3 4">
    <name type="scientific">Heterostelium pallidum (strain ATCC 26659 / Pp 5 / PN500)</name>
    <name type="common">Cellular slime mold</name>
    <name type="synonym">Polysphondylium pallidum</name>
    <dbReference type="NCBI Taxonomy" id="670386"/>
    <lineage>
        <taxon>Eukaryota</taxon>
        <taxon>Amoebozoa</taxon>
        <taxon>Evosea</taxon>
        <taxon>Eumycetozoa</taxon>
        <taxon>Dictyostelia</taxon>
        <taxon>Acytosteliales</taxon>
        <taxon>Acytosteliaceae</taxon>
        <taxon>Heterostelium</taxon>
    </lineage>
</organism>
<feature type="compositionally biased region" description="Low complexity" evidence="1">
    <location>
        <begin position="172"/>
        <end position="228"/>
    </location>
</feature>
<evidence type="ECO:0000256" key="2">
    <source>
        <dbReference type="SAM" id="SignalP"/>
    </source>
</evidence>
<protein>
    <submittedName>
        <fullName evidence="3">Uncharacterized protein</fullName>
    </submittedName>
</protein>
<feature type="signal peptide" evidence="2">
    <location>
        <begin position="1"/>
        <end position="23"/>
    </location>
</feature>
<reference evidence="3 4" key="1">
    <citation type="journal article" date="2011" name="Genome Res.">
        <title>Phylogeny-wide analysis of social amoeba genomes highlights ancient origins for complex intercellular communication.</title>
        <authorList>
            <person name="Heidel A.J."/>
            <person name="Lawal H.M."/>
            <person name="Felder M."/>
            <person name="Schilde C."/>
            <person name="Helps N.R."/>
            <person name="Tunggal B."/>
            <person name="Rivero F."/>
            <person name="John U."/>
            <person name="Schleicher M."/>
            <person name="Eichinger L."/>
            <person name="Platzer M."/>
            <person name="Noegel A.A."/>
            <person name="Schaap P."/>
            <person name="Gloeckner G."/>
        </authorList>
    </citation>
    <scope>NUCLEOTIDE SEQUENCE [LARGE SCALE GENOMIC DNA]</scope>
    <source>
        <strain evidence="4">ATCC 26659 / Pp 5 / PN500</strain>
    </source>
</reference>
<keyword evidence="4" id="KW-1185">Reference proteome</keyword>
<feature type="region of interest" description="Disordered" evidence="1">
    <location>
        <begin position="170"/>
        <end position="231"/>
    </location>
</feature>
<evidence type="ECO:0000313" key="3">
    <source>
        <dbReference type="EMBL" id="EFA82221.1"/>
    </source>
</evidence>
<name>D3B853_HETP5</name>
<dbReference type="AlphaFoldDB" id="D3B853"/>
<dbReference type="RefSeq" id="XP_020434338.1">
    <property type="nucleotide sequence ID" value="XM_020575543.1"/>
</dbReference>
<gene>
    <name evidence="3" type="ORF">PPL_04644</name>
</gene>
<keyword evidence="2" id="KW-0732">Signal</keyword>